<evidence type="ECO:0000256" key="8">
    <source>
        <dbReference type="ARBA" id="ARBA00022801"/>
    </source>
</evidence>
<keyword evidence="4" id="KW-0540">Nuclease</keyword>
<dbReference type="CDD" id="cd22332">
    <property type="entry name" value="HsdR_N"/>
    <property type="match status" value="1"/>
</dbReference>
<name>A0A284VLD8_9EURY</name>
<protein>
    <recommendedName>
        <fullName evidence="3">type I site-specific deoxyribonuclease</fullName>
        <ecNumber evidence="3">3.1.21.3</ecNumber>
    </recommendedName>
</protein>
<evidence type="ECO:0000259" key="11">
    <source>
        <dbReference type="PROSITE" id="PS51192"/>
    </source>
</evidence>
<feature type="domain" description="Helicase ATP-binding" evidence="11">
    <location>
        <begin position="260"/>
        <end position="421"/>
    </location>
</feature>
<dbReference type="Pfam" id="PF04313">
    <property type="entry name" value="HSDR_N"/>
    <property type="match status" value="1"/>
</dbReference>
<gene>
    <name evidence="12" type="ORF">MNV_1580006</name>
</gene>
<keyword evidence="6" id="KW-0680">Restriction system</keyword>
<dbReference type="Gene3D" id="3.40.50.300">
    <property type="entry name" value="P-loop containing nucleotide triphosphate hydrolases"/>
    <property type="match status" value="1"/>
</dbReference>
<evidence type="ECO:0000256" key="1">
    <source>
        <dbReference type="ARBA" id="ARBA00000851"/>
    </source>
</evidence>
<dbReference type="EC" id="3.1.21.3" evidence="3"/>
<dbReference type="EMBL" id="FZMP01000066">
    <property type="protein sequence ID" value="SNQ60068.1"/>
    <property type="molecule type" value="Genomic_DNA"/>
</dbReference>
<keyword evidence="5" id="KW-0547">Nucleotide-binding</keyword>
<dbReference type="PANTHER" id="PTHR30195">
    <property type="entry name" value="TYPE I SITE-SPECIFIC DEOXYRIBONUCLEASE PROTEIN SUBUNIT M AND R"/>
    <property type="match status" value="1"/>
</dbReference>
<reference evidence="13" key="1">
    <citation type="submission" date="2017-06" db="EMBL/GenBank/DDBJ databases">
        <authorList>
            <person name="Cremers G."/>
        </authorList>
    </citation>
    <scope>NUCLEOTIDE SEQUENCE [LARGE SCALE GENOMIC DNA]</scope>
</reference>
<keyword evidence="10" id="KW-0238">DNA-binding</keyword>
<dbReference type="InterPro" id="IPR014001">
    <property type="entry name" value="Helicase_ATP-bd"/>
</dbReference>
<dbReference type="Proteomes" id="UP000218615">
    <property type="component" value="Unassembled WGS sequence"/>
</dbReference>
<dbReference type="NCBIfam" id="TIGR00348">
    <property type="entry name" value="hsdR"/>
    <property type="match status" value="1"/>
</dbReference>
<keyword evidence="9" id="KW-0067">ATP-binding</keyword>
<dbReference type="InterPro" id="IPR007409">
    <property type="entry name" value="Restrct_endonuc_type1_HsdR_N"/>
</dbReference>
<evidence type="ECO:0000256" key="7">
    <source>
        <dbReference type="ARBA" id="ARBA00022759"/>
    </source>
</evidence>
<keyword evidence="7" id="KW-0255">Endonuclease</keyword>
<evidence type="ECO:0000256" key="6">
    <source>
        <dbReference type="ARBA" id="ARBA00022747"/>
    </source>
</evidence>
<evidence type="ECO:0000313" key="13">
    <source>
        <dbReference type="Proteomes" id="UP000218615"/>
    </source>
</evidence>
<dbReference type="InterPro" id="IPR004473">
    <property type="entry name" value="Restrct_endonuc_typeI_HsdR"/>
</dbReference>
<dbReference type="SMART" id="SM00487">
    <property type="entry name" value="DEXDc"/>
    <property type="match status" value="1"/>
</dbReference>
<accession>A0A284VLD8</accession>
<sequence length="455" mass="52226">MTAIGQKERLTQNRVVALFQKQLDYDYLGNWEDRENNSNIEEDILRKYLTGRGYSQALTGKAIYQLTQAATNQSKSLYDINKDVYTLLRYGVKVKEDVGERTQTVWLIDWENPGKNHFAVAEEVTVRGENKKRPDVVLYVNGIALGILELKRSTISVSEGIRQNIDNQKQVFIRPFFATIQLIMAGNDTEGVRYGAIETPEKYYLAWKEESGIENALDRHIVQLCRKDRFLEILHDFIVYDRGIKKLCRHNQYFAVKASQESLRKREGGIIWHAQGSGKSLVMVWLAKWIGENINNSRVLIITDRDELDKQIEKVFKGVSEDIHRTKSGMDLIGKLNAAAPWLLCSLIHKFGNKEEADYDAFIEDLKKNLPGDFRAKGDIYVFVDECHRTQSGKLHEAMKKILPNVVLIGFTGTPLLKKDKKKAWKYLANTSTPTNSMKQLLTRWCLTCATRRAT</sequence>
<evidence type="ECO:0000256" key="4">
    <source>
        <dbReference type="ARBA" id="ARBA00022722"/>
    </source>
</evidence>
<dbReference type="GO" id="GO:0005524">
    <property type="term" value="F:ATP binding"/>
    <property type="evidence" value="ECO:0007669"/>
    <property type="project" value="UniProtKB-KW"/>
</dbReference>
<keyword evidence="8" id="KW-0378">Hydrolase</keyword>
<dbReference type="Pfam" id="PF18766">
    <property type="entry name" value="SWI2_SNF2"/>
    <property type="match status" value="1"/>
</dbReference>
<dbReference type="GO" id="GO:0003677">
    <property type="term" value="F:DNA binding"/>
    <property type="evidence" value="ECO:0007669"/>
    <property type="project" value="UniProtKB-KW"/>
</dbReference>
<proteinExistence type="inferred from homology"/>
<dbReference type="InterPro" id="IPR027417">
    <property type="entry name" value="P-loop_NTPase"/>
</dbReference>
<comment type="similarity">
    <text evidence="2">Belongs to the HsdR family.</text>
</comment>
<evidence type="ECO:0000256" key="3">
    <source>
        <dbReference type="ARBA" id="ARBA00012654"/>
    </source>
</evidence>
<dbReference type="CDD" id="cd18030">
    <property type="entry name" value="DEXHc_RE_I_HsdR"/>
    <property type="match status" value="1"/>
</dbReference>
<dbReference type="RefSeq" id="WP_256999958.1">
    <property type="nucleotide sequence ID" value="NZ_FZMP01000066.1"/>
</dbReference>
<dbReference type="Gene3D" id="3.90.1570.50">
    <property type="match status" value="1"/>
</dbReference>
<evidence type="ECO:0000256" key="9">
    <source>
        <dbReference type="ARBA" id="ARBA00022840"/>
    </source>
</evidence>
<dbReference type="SUPFAM" id="SSF52540">
    <property type="entry name" value="P-loop containing nucleoside triphosphate hydrolases"/>
    <property type="match status" value="1"/>
</dbReference>
<dbReference type="InterPro" id="IPR051268">
    <property type="entry name" value="Type-I_R_enzyme_R_subunit"/>
</dbReference>
<evidence type="ECO:0000313" key="12">
    <source>
        <dbReference type="EMBL" id="SNQ60068.1"/>
    </source>
</evidence>
<comment type="catalytic activity">
    <reaction evidence="1">
        <text>Endonucleolytic cleavage of DNA to give random double-stranded fragments with terminal 5'-phosphates, ATP is simultaneously hydrolyzed.</text>
        <dbReference type="EC" id="3.1.21.3"/>
    </reaction>
</comment>
<evidence type="ECO:0000256" key="2">
    <source>
        <dbReference type="ARBA" id="ARBA00008598"/>
    </source>
</evidence>
<organism evidence="12 13">
    <name type="scientific">Candidatus Methanoperedens nitratireducens</name>
    <dbReference type="NCBI Taxonomy" id="1392998"/>
    <lineage>
        <taxon>Archaea</taxon>
        <taxon>Methanobacteriati</taxon>
        <taxon>Methanobacteriota</taxon>
        <taxon>Stenosarchaea group</taxon>
        <taxon>Methanomicrobia</taxon>
        <taxon>Methanosarcinales</taxon>
        <taxon>ANME-2 cluster</taxon>
        <taxon>Candidatus Methanoperedentaceae</taxon>
        <taxon>Candidatus Methanoperedens</taxon>
    </lineage>
</organism>
<dbReference type="GO" id="GO:0009307">
    <property type="term" value="P:DNA restriction-modification system"/>
    <property type="evidence" value="ECO:0007669"/>
    <property type="project" value="UniProtKB-KW"/>
</dbReference>
<dbReference type="GO" id="GO:0009035">
    <property type="term" value="F:type I site-specific deoxyribonuclease activity"/>
    <property type="evidence" value="ECO:0007669"/>
    <property type="project" value="UniProtKB-EC"/>
</dbReference>
<dbReference type="InterPro" id="IPR040980">
    <property type="entry name" value="SWI2_SNF2"/>
</dbReference>
<dbReference type="PROSITE" id="PS51192">
    <property type="entry name" value="HELICASE_ATP_BIND_1"/>
    <property type="match status" value="1"/>
</dbReference>
<dbReference type="GO" id="GO:0120545">
    <property type="term" value="F:nucleic acid conformation isomerase activity"/>
    <property type="evidence" value="ECO:0007669"/>
    <property type="project" value="UniProtKB-ARBA"/>
</dbReference>
<keyword evidence="13" id="KW-1185">Reference proteome</keyword>
<evidence type="ECO:0000256" key="10">
    <source>
        <dbReference type="ARBA" id="ARBA00023125"/>
    </source>
</evidence>
<evidence type="ECO:0000256" key="5">
    <source>
        <dbReference type="ARBA" id="ARBA00022741"/>
    </source>
</evidence>
<dbReference type="PANTHER" id="PTHR30195:SF15">
    <property type="entry name" value="TYPE I RESTRICTION ENZYME HINDI ENDONUCLEASE SUBUNIT"/>
    <property type="match status" value="1"/>
</dbReference>
<dbReference type="AlphaFoldDB" id="A0A284VLD8"/>